<evidence type="ECO:0000313" key="3">
    <source>
        <dbReference type="Proteomes" id="UP001174909"/>
    </source>
</evidence>
<protein>
    <submittedName>
        <fullName evidence="2">3-hydroxyacyl-thioester dehydratase Z</fullName>
    </submittedName>
</protein>
<name>A0AA35REC7_GEOBA</name>
<dbReference type="PANTHER" id="PTHR42993">
    <property type="entry name" value="MAOC-LIKE DEHYDRATASE DOMAIN-CONTAINING PROTEIN"/>
    <property type="match status" value="1"/>
</dbReference>
<dbReference type="AlphaFoldDB" id="A0AA35REC7"/>
<dbReference type="Gene3D" id="3.10.129.10">
    <property type="entry name" value="Hotdog Thioesterase"/>
    <property type="match status" value="1"/>
</dbReference>
<reference evidence="2" key="1">
    <citation type="submission" date="2023-03" db="EMBL/GenBank/DDBJ databases">
        <authorList>
            <person name="Steffen K."/>
            <person name="Cardenas P."/>
        </authorList>
    </citation>
    <scope>NUCLEOTIDE SEQUENCE</scope>
</reference>
<dbReference type="SUPFAM" id="SSF54637">
    <property type="entry name" value="Thioesterase/thiol ester dehydrase-isomerase"/>
    <property type="match status" value="1"/>
</dbReference>
<accession>A0AA35REC7</accession>
<sequence>MKVFSGIEEAKEYVGKEVGVSPWYDVTQERINAFADATGDHQWIHVDVERAKNESPFGGPVAHGYFTLSLAPKMMWEVYKMEGVKMGVNYGVNKVRFPAPVPAGSRIRMHLELKELQDIEGGAQAVMLLTFEREGQEKPVCVAESVSRWYV</sequence>
<proteinExistence type="predicted"/>
<dbReference type="CDD" id="cd03450">
    <property type="entry name" value="NodN"/>
    <property type="match status" value="1"/>
</dbReference>
<dbReference type="Proteomes" id="UP001174909">
    <property type="component" value="Unassembled WGS sequence"/>
</dbReference>
<dbReference type="Pfam" id="PF01575">
    <property type="entry name" value="MaoC_dehydratas"/>
    <property type="match status" value="1"/>
</dbReference>
<dbReference type="PANTHER" id="PTHR42993:SF1">
    <property type="entry name" value="MAOC-LIKE DEHYDRATASE DOMAIN-CONTAINING PROTEIN"/>
    <property type="match status" value="1"/>
</dbReference>
<dbReference type="InterPro" id="IPR039375">
    <property type="entry name" value="NodN-like"/>
</dbReference>
<gene>
    <name evidence="2" type="ORF">GBAR_LOCUS6203</name>
</gene>
<organism evidence="2 3">
    <name type="scientific">Geodia barretti</name>
    <name type="common">Barrett's horny sponge</name>
    <dbReference type="NCBI Taxonomy" id="519541"/>
    <lineage>
        <taxon>Eukaryota</taxon>
        <taxon>Metazoa</taxon>
        <taxon>Porifera</taxon>
        <taxon>Demospongiae</taxon>
        <taxon>Heteroscleromorpha</taxon>
        <taxon>Tetractinellida</taxon>
        <taxon>Astrophorina</taxon>
        <taxon>Geodiidae</taxon>
        <taxon>Geodia</taxon>
    </lineage>
</organism>
<feature type="domain" description="MaoC-like" evidence="1">
    <location>
        <begin position="13"/>
        <end position="120"/>
    </location>
</feature>
<dbReference type="GO" id="GO:0018812">
    <property type="term" value="F:3-hydroxyacyl-CoA dehydratase activity"/>
    <property type="evidence" value="ECO:0007669"/>
    <property type="project" value="UniProtKB-ARBA"/>
</dbReference>
<evidence type="ECO:0000259" key="1">
    <source>
        <dbReference type="Pfam" id="PF01575"/>
    </source>
</evidence>
<comment type="caution">
    <text evidence="2">The sequence shown here is derived from an EMBL/GenBank/DDBJ whole genome shotgun (WGS) entry which is preliminary data.</text>
</comment>
<dbReference type="InterPro" id="IPR029069">
    <property type="entry name" value="HotDog_dom_sf"/>
</dbReference>
<dbReference type="EMBL" id="CASHTH010000930">
    <property type="protein sequence ID" value="CAI8009168.1"/>
    <property type="molecule type" value="Genomic_DNA"/>
</dbReference>
<keyword evidence="3" id="KW-1185">Reference proteome</keyword>
<dbReference type="InterPro" id="IPR002539">
    <property type="entry name" value="MaoC-like_dom"/>
</dbReference>
<evidence type="ECO:0000313" key="2">
    <source>
        <dbReference type="EMBL" id="CAI8009168.1"/>
    </source>
</evidence>